<evidence type="ECO:0000313" key="2">
    <source>
        <dbReference type="Proteomes" id="UP001196413"/>
    </source>
</evidence>
<accession>A0AAD5WKU7</accession>
<dbReference type="EMBL" id="JAHQIW010007448">
    <property type="protein sequence ID" value="KAJ1374329.1"/>
    <property type="molecule type" value="Genomic_DNA"/>
</dbReference>
<dbReference type="AlphaFoldDB" id="A0AAD5WKU7"/>
<sequence>MVWLIIGVYRGYHFVRQNSYDKCDEIVESMTPIYNGFSIEQSLVVFYTSIDKAQKPAWDIDDDHGDPDDELQVRNDEVDRTQTLYVCATMWHETATEMAQMLRSILKLDEEHARRLITKQADQLAISA</sequence>
<keyword evidence="2" id="KW-1185">Reference proteome</keyword>
<organism evidence="1 2">
    <name type="scientific">Parelaphostrongylus tenuis</name>
    <name type="common">Meningeal worm</name>
    <dbReference type="NCBI Taxonomy" id="148309"/>
    <lineage>
        <taxon>Eukaryota</taxon>
        <taxon>Metazoa</taxon>
        <taxon>Ecdysozoa</taxon>
        <taxon>Nematoda</taxon>
        <taxon>Chromadorea</taxon>
        <taxon>Rhabditida</taxon>
        <taxon>Rhabditina</taxon>
        <taxon>Rhabditomorpha</taxon>
        <taxon>Strongyloidea</taxon>
        <taxon>Metastrongylidae</taxon>
        <taxon>Parelaphostrongylus</taxon>
    </lineage>
</organism>
<gene>
    <name evidence="1" type="ORF">KIN20_036995</name>
</gene>
<name>A0AAD5WKU7_PARTN</name>
<protein>
    <submittedName>
        <fullName evidence="1">Uncharacterized protein</fullName>
    </submittedName>
</protein>
<reference evidence="1" key="1">
    <citation type="submission" date="2021-06" db="EMBL/GenBank/DDBJ databases">
        <title>Parelaphostrongylus tenuis whole genome reference sequence.</title>
        <authorList>
            <person name="Garwood T.J."/>
            <person name="Larsen P.A."/>
            <person name="Fountain-Jones N.M."/>
            <person name="Garbe J.R."/>
            <person name="Macchietto M.G."/>
            <person name="Kania S.A."/>
            <person name="Gerhold R.W."/>
            <person name="Richards J.E."/>
            <person name="Wolf T.M."/>
        </authorList>
    </citation>
    <scope>NUCLEOTIDE SEQUENCE</scope>
    <source>
        <strain evidence="1">MNPRO001-30</strain>
        <tissue evidence="1">Meninges</tissue>
    </source>
</reference>
<proteinExistence type="predicted"/>
<evidence type="ECO:0000313" key="1">
    <source>
        <dbReference type="EMBL" id="KAJ1374329.1"/>
    </source>
</evidence>
<comment type="caution">
    <text evidence="1">The sequence shown here is derived from an EMBL/GenBank/DDBJ whole genome shotgun (WGS) entry which is preliminary data.</text>
</comment>
<dbReference type="Proteomes" id="UP001196413">
    <property type="component" value="Unassembled WGS sequence"/>
</dbReference>